<dbReference type="Pfam" id="PF10187">
    <property type="entry name" value="FAM192A_Fyv6_N"/>
    <property type="match status" value="1"/>
</dbReference>
<feature type="domain" description="FAM192A/Fyv6 N-terminal" evidence="4">
    <location>
        <begin position="5"/>
        <end position="106"/>
    </location>
</feature>
<dbReference type="EMBL" id="LFVZ01000011">
    <property type="protein sequence ID" value="KTW26993.1"/>
    <property type="molecule type" value="Genomic_DNA"/>
</dbReference>
<dbReference type="GO" id="GO:0005634">
    <property type="term" value="C:nucleus"/>
    <property type="evidence" value="ECO:0007669"/>
    <property type="project" value="UniProtKB-SubCell"/>
</dbReference>
<evidence type="ECO:0000256" key="1">
    <source>
        <dbReference type="ARBA" id="ARBA00004123"/>
    </source>
</evidence>
<name>A0A0W4ZF31_PNEC8</name>
<dbReference type="Proteomes" id="UP000054454">
    <property type="component" value="Unassembled WGS sequence"/>
</dbReference>
<feature type="region of interest" description="Disordered" evidence="3">
    <location>
        <begin position="177"/>
        <end position="205"/>
    </location>
</feature>
<dbReference type="InterPro" id="IPR039845">
    <property type="entry name" value="FAM192A"/>
</dbReference>
<dbReference type="RefSeq" id="XP_018225184.1">
    <property type="nucleotide sequence ID" value="XM_018371024.1"/>
</dbReference>
<dbReference type="InterPro" id="IPR019331">
    <property type="entry name" value="FAM192A/Fyv6_N"/>
</dbReference>
<organism evidence="5 6">
    <name type="scientific">Pneumocystis carinii (strain B80)</name>
    <name type="common">Rat pneumocystis pneumonia agent</name>
    <name type="synonym">Pneumocystis carinii f. sp. carinii</name>
    <dbReference type="NCBI Taxonomy" id="1408658"/>
    <lineage>
        <taxon>Eukaryota</taxon>
        <taxon>Fungi</taxon>
        <taxon>Dikarya</taxon>
        <taxon>Ascomycota</taxon>
        <taxon>Taphrinomycotina</taxon>
        <taxon>Pneumocystomycetes</taxon>
        <taxon>Pneumocystaceae</taxon>
        <taxon>Pneumocystis</taxon>
    </lineage>
</organism>
<comment type="caution">
    <text evidence="5">The sequence shown here is derived from an EMBL/GenBank/DDBJ whole genome shotgun (WGS) entry which is preliminary data.</text>
</comment>
<dbReference type="PANTHER" id="PTHR13495">
    <property type="entry name" value="NEFA-INTERACTING NUCLEAR PROTEIN NIP30"/>
    <property type="match status" value="1"/>
</dbReference>
<evidence type="ECO:0000256" key="2">
    <source>
        <dbReference type="ARBA" id="ARBA00023242"/>
    </source>
</evidence>
<accession>A0A0W4ZF31</accession>
<sequence length="246" mass="29366">MKKLEGDLSRFRCERSKEWEEADRRIHAGKNPVEKDAKLDHRSLYEKLQANRLIKEEEYQESWKLSNLIRTLDEEEIDFLDKLRREKKKVEEEAKKHVEEGLKVFRRNVFNGGVLYMIIIWNREREQFDQSIQQSIYRPWLSTENCKSQEISERPVKKMKGMGLKGVILKKNRDNFSKEGYSESKSENDVKSEEKKYKSNDILSKELDKKNEKTSEILERIATSFSDETTDQKLIVYTSESDEREE</sequence>
<evidence type="ECO:0000313" key="5">
    <source>
        <dbReference type="EMBL" id="KTW26993.1"/>
    </source>
</evidence>
<gene>
    <name evidence="5" type="ORF">T552_02484</name>
</gene>
<keyword evidence="2" id="KW-0539">Nucleus</keyword>
<evidence type="ECO:0000313" key="6">
    <source>
        <dbReference type="Proteomes" id="UP000054454"/>
    </source>
</evidence>
<keyword evidence="6" id="KW-1185">Reference proteome</keyword>
<evidence type="ECO:0000256" key="3">
    <source>
        <dbReference type="SAM" id="MobiDB-lite"/>
    </source>
</evidence>
<protein>
    <recommendedName>
        <fullName evidence="4">FAM192A/Fyv6 N-terminal domain-containing protein</fullName>
    </recommendedName>
</protein>
<dbReference type="AlphaFoldDB" id="A0A0W4ZF31"/>
<dbReference type="OrthoDB" id="75807at2759"/>
<comment type="subcellular location">
    <subcellularLocation>
        <location evidence="1">Nucleus</location>
    </subcellularLocation>
</comment>
<dbReference type="GeneID" id="28937227"/>
<proteinExistence type="predicted"/>
<dbReference type="PANTHER" id="PTHR13495:SF0">
    <property type="entry name" value="PSME3-INTERACTING PROTEIN"/>
    <property type="match status" value="1"/>
</dbReference>
<dbReference type="VEuPathDB" id="FungiDB:T552_02484"/>
<reference evidence="6" key="1">
    <citation type="journal article" date="2016" name="Nat. Commun.">
        <title>Genome analysis of three Pneumocystis species reveals adaptation mechanisms to life exclusively in mammalian hosts.</title>
        <authorList>
            <person name="Ma L."/>
            <person name="Chen Z."/>
            <person name="Huang D.W."/>
            <person name="Kutty G."/>
            <person name="Ishihara M."/>
            <person name="Wang H."/>
            <person name="Abouelleil A."/>
            <person name="Bishop L."/>
            <person name="Davey E."/>
            <person name="Deng R."/>
            <person name="Deng X."/>
            <person name="Fan L."/>
            <person name="Fantoni G."/>
            <person name="Fitzgerald M."/>
            <person name="Gogineni E."/>
            <person name="Goldberg J.M."/>
            <person name="Handley G."/>
            <person name="Hu X."/>
            <person name="Huber C."/>
            <person name="Jiao X."/>
            <person name="Jones K."/>
            <person name="Levin J.Z."/>
            <person name="Liu Y."/>
            <person name="Macdonald P."/>
            <person name="Melnikov A."/>
            <person name="Raley C."/>
            <person name="Sassi M."/>
            <person name="Sherman B.T."/>
            <person name="Song X."/>
            <person name="Sykes S."/>
            <person name="Tran B."/>
            <person name="Walsh L."/>
            <person name="Xia Y."/>
            <person name="Yang J."/>
            <person name="Young S."/>
            <person name="Zeng Q."/>
            <person name="Zheng X."/>
            <person name="Stephens R."/>
            <person name="Nusbaum C."/>
            <person name="Birren B.W."/>
            <person name="Azadi P."/>
            <person name="Lempicki R.A."/>
            <person name="Cuomo C.A."/>
            <person name="Kovacs J.A."/>
        </authorList>
    </citation>
    <scope>NUCLEOTIDE SEQUENCE [LARGE SCALE GENOMIC DNA]</scope>
    <source>
        <strain evidence="6">B80</strain>
    </source>
</reference>
<evidence type="ECO:0000259" key="4">
    <source>
        <dbReference type="Pfam" id="PF10187"/>
    </source>
</evidence>